<feature type="region of interest" description="Disordered" evidence="1">
    <location>
        <begin position="62"/>
        <end position="114"/>
    </location>
</feature>
<evidence type="ECO:0000256" key="2">
    <source>
        <dbReference type="SAM" id="Phobius"/>
    </source>
</evidence>
<feature type="compositionally biased region" description="Basic and acidic residues" evidence="1">
    <location>
        <begin position="195"/>
        <end position="206"/>
    </location>
</feature>
<keyword evidence="2" id="KW-0812">Transmembrane</keyword>
<evidence type="ECO:0000313" key="4">
    <source>
        <dbReference type="Proteomes" id="UP000752696"/>
    </source>
</evidence>
<dbReference type="Proteomes" id="UP000752696">
    <property type="component" value="Unassembled WGS sequence"/>
</dbReference>
<feature type="region of interest" description="Disordered" evidence="1">
    <location>
        <begin position="195"/>
        <end position="221"/>
    </location>
</feature>
<name>A0A6V7HGM1_9HYME</name>
<dbReference type="EMBL" id="CAJDYZ010011489">
    <property type="protein sequence ID" value="CAD1479570.1"/>
    <property type="molecule type" value="Genomic_DNA"/>
</dbReference>
<feature type="transmembrane region" description="Helical" evidence="2">
    <location>
        <begin position="145"/>
        <end position="167"/>
    </location>
</feature>
<gene>
    <name evidence="3" type="ORF">MHI_LOCUS868873</name>
</gene>
<sequence>FCFTVSQPDVVVTLWSLVDSLVHVFSRFHLHEKLSPLCLSIAIETSVRSHVVRCLEDETTQSRIPRDTKEDRTSRYPSIVDEQREEKKKRKERMTKEGEIGRVGETKAKERKREASSLPSSSFLLCMIPDHRFVCGQVVTFKRMILLLLLFLVLMVVLIVTMVPSAITTVQGVDHGIDGEMVVVDLLSGSIGSRERLDGRGRDHSRSRSRGRSSSGRCRGDHRGCCGRCTKHCLGSGRLTDHGRGCCHSWRCCCYRFCCCCCYRCCLMMVIVVVLLMPLLVVLRRLALVRFEAYLKDSVTERVAVQALDGDHGLVIIGHRHETKAFALVRLQVANHFDRLDGAERTE</sequence>
<keyword evidence="2" id="KW-1133">Transmembrane helix</keyword>
<feature type="non-terminal residue" evidence="3">
    <location>
        <position position="347"/>
    </location>
</feature>
<keyword evidence="4" id="KW-1185">Reference proteome</keyword>
<organism evidence="3 4">
    <name type="scientific">Heterotrigona itama</name>
    <dbReference type="NCBI Taxonomy" id="395501"/>
    <lineage>
        <taxon>Eukaryota</taxon>
        <taxon>Metazoa</taxon>
        <taxon>Ecdysozoa</taxon>
        <taxon>Arthropoda</taxon>
        <taxon>Hexapoda</taxon>
        <taxon>Insecta</taxon>
        <taxon>Pterygota</taxon>
        <taxon>Neoptera</taxon>
        <taxon>Endopterygota</taxon>
        <taxon>Hymenoptera</taxon>
        <taxon>Apocrita</taxon>
        <taxon>Aculeata</taxon>
        <taxon>Apoidea</taxon>
        <taxon>Anthophila</taxon>
        <taxon>Apidae</taxon>
        <taxon>Heterotrigona</taxon>
    </lineage>
</organism>
<reference evidence="3" key="1">
    <citation type="submission" date="2020-07" db="EMBL/GenBank/DDBJ databases">
        <authorList>
            <person name="Nazaruddin N."/>
        </authorList>
    </citation>
    <scope>NUCLEOTIDE SEQUENCE</scope>
</reference>
<feature type="transmembrane region" description="Helical" evidence="2">
    <location>
        <begin position="267"/>
        <end position="287"/>
    </location>
</feature>
<evidence type="ECO:0000313" key="3">
    <source>
        <dbReference type="EMBL" id="CAD1479570.1"/>
    </source>
</evidence>
<proteinExistence type="predicted"/>
<keyword evidence="2" id="KW-0472">Membrane</keyword>
<dbReference type="OrthoDB" id="7468185at2759"/>
<feature type="compositionally biased region" description="Basic and acidic residues" evidence="1">
    <location>
        <begin position="64"/>
        <end position="74"/>
    </location>
</feature>
<accession>A0A6V7HGM1</accession>
<protein>
    <submittedName>
        <fullName evidence="3">Uncharacterized protein</fullName>
    </submittedName>
</protein>
<dbReference type="AlphaFoldDB" id="A0A6V7HGM1"/>
<feature type="compositionally biased region" description="Basic and acidic residues" evidence="1">
    <location>
        <begin position="94"/>
        <end position="114"/>
    </location>
</feature>
<feature type="non-terminal residue" evidence="3">
    <location>
        <position position="1"/>
    </location>
</feature>
<comment type="caution">
    <text evidence="3">The sequence shown here is derived from an EMBL/GenBank/DDBJ whole genome shotgun (WGS) entry which is preliminary data.</text>
</comment>
<evidence type="ECO:0000256" key="1">
    <source>
        <dbReference type="SAM" id="MobiDB-lite"/>
    </source>
</evidence>